<organism evidence="3 4">
    <name type="scientific">Cajanus cajan</name>
    <name type="common">Pigeon pea</name>
    <name type="synonym">Cajanus indicus</name>
    <dbReference type="NCBI Taxonomy" id="3821"/>
    <lineage>
        <taxon>Eukaryota</taxon>
        <taxon>Viridiplantae</taxon>
        <taxon>Streptophyta</taxon>
        <taxon>Embryophyta</taxon>
        <taxon>Tracheophyta</taxon>
        <taxon>Spermatophyta</taxon>
        <taxon>Magnoliopsida</taxon>
        <taxon>eudicotyledons</taxon>
        <taxon>Gunneridae</taxon>
        <taxon>Pentapetalae</taxon>
        <taxon>rosids</taxon>
        <taxon>fabids</taxon>
        <taxon>Fabales</taxon>
        <taxon>Fabaceae</taxon>
        <taxon>Papilionoideae</taxon>
        <taxon>50 kb inversion clade</taxon>
        <taxon>NPAAA clade</taxon>
        <taxon>indigoferoid/millettioid clade</taxon>
        <taxon>Phaseoleae</taxon>
        <taxon>Cajanus</taxon>
    </lineage>
</organism>
<evidence type="ECO:0000259" key="2">
    <source>
        <dbReference type="Pfam" id="PF07727"/>
    </source>
</evidence>
<evidence type="ECO:0000313" key="3">
    <source>
        <dbReference type="EMBL" id="KYP56849.1"/>
    </source>
</evidence>
<keyword evidence="4" id="KW-1185">Reference proteome</keyword>
<dbReference type="InterPro" id="IPR043502">
    <property type="entry name" value="DNA/RNA_pol_sf"/>
</dbReference>
<dbReference type="PANTHER" id="PTHR11439:SF494">
    <property type="entry name" value="CYSTEINE-RICH RLK (RECEPTOR-LIKE PROTEIN KINASE) 8"/>
    <property type="match status" value="1"/>
</dbReference>
<dbReference type="Pfam" id="PF07727">
    <property type="entry name" value="RVT_2"/>
    <property type="match status" value="1"/>
</dbReference>
<keyword evidence="1" id="KW-1133">Transmembrane helix</keyword>
<dbReference type="InterPro" id="IPR013103">
    <property type="entry name" value="RVT_2"/>
</dbReference>
<protein>
    <submittedName>
        <fullName evidence="3">Retrovirus-related Pol polyprotein from transposon TNT 1-94</fullName>
    </submittedName>
</protein>
<keyword evidence="1" id="KW-0472">Membrane</keyword>
<accession>A0A151SQ31</accession>
<dbReference type="Gramene" id="C.cajan_03027.t">
    <property type="protein sequence ID" value="C.cajan_03027.t.cds1"/>
    <property type="gene ID" value="C.cajan_03027"/>
</dbReference>
<evidence type="ECO:0000313" key="4">
    <source>
        <dbReference type="Proteomes" id="UP000075243"/>
    </source>
</evidence>
<name>A0A151SQ31_CAJCA</name>
<keyword evidence="1" id="KW-0812">Transmembrane</keyword>
<dbReference type="AlphaFoldDB" id="A0A151SQ31"/>
<dbReference type="SUPFAM" id="SSF56672">
    <property type="entry name" value="DNA/RNA polymerases"/>
    <property type="match status" value="1"/>
</dbReference>
<gene>
    <name evidence="3" type="ORF">KK1_003098</name>
</gene>
<dbReference type="EMBL" id="CM003613">
    <property type="protein sequence ID" value="KYP56849.1"/>
    <property type="molecule type" value="Genomic_DNA"/>
</dbReference>
<dbReference type="CDD" id="cd09272">
    <property type="entry name" value="RNase_HI_RT_Ty1"/>
    <property type="match status" value="1"/>
</dbReference>
<dbReference type="PANTHER" id="PTHR11439">
    <property type="entry name" value="GAG-POL-RELATED RETROTRANSPOSON"/>
    <property type="match status" value="1"/>
</dbReference>
<sequence>MHEEIQALESNNTWSLISLPAGHHCIGCRWVYKLKHKPGGIVDKYKIRLVAKGYTQQAGIDFSDTFSPVAKLTSIRVLLAVVATKNWCLQQLDVNNVFLNGDLFEEVYMDLPQGYKPPTHGLVSKLNKSFYGLRQASRQWFCKFSNTLLHHGFTQSKNDYSLFTYGSGSSLVILLVYVDDINLAGPKSDCVNKVQQQLQSLFKLKILGPLKYFLGLEIAKSNKRISLSWRKYTLSLLDDIGFLGCKPLSIPMDPNLKLTLHDGKTLLDPSMYRRLIGRLMYLTISRPDITFAVHKLSQYMQKPMTTHLNAVHHLLQYLKSNPGQGLFFPAANTLHFSAYADADWGSCLDTRKSTIGFCVFLGNALLSWKSVKQGTVSKSSSKSEYRALSSVASEIVWLKCLLTHFEIFIDSAMLFCDNKSAIHLASNPSHHERSKHIDIDCHFIRELVQSASSSLFMSEHNTKQLISSPKLFLFMFFLTSFASWVLLIYTLQLEEGYYN</sequence>
<reference evidence="3 4" key="1">
    <citation type="journal article" date="2012" name="Nat. Biotechnol.">
        <title>Draft genome sequence of pigeonpea (Cajanus cajan), an orphan legume crop of resource-poor farmers.</title>
        <authorList>
            <person name="Varshney R.K."/>
            <person name="Chen W."/>
            <person name="Li Y."/>
            <person name="Bharti A.K."/>
            <person name="Saxena R.K."/>
            <person name="Schlueter J.A."/>
            <person name="Donoghue M.T."/>
            <person name="Azam S."/>
            <person name="Fan G."/>
            <person name="Whaley A.M."/>
            <person name="Farmer A.D."/>
            <person name="Sheridan J."/>
            <person name="Iwata A."/>
            <person name="Tuteja R."/>
            <person name="Penmetsa R.V."/>
            <person name="Wu W."/>
            <person name="Upadhyaya H.D."/>
            <person name="Yang S.P."/>
            <person name="Shah T."/>
            <person name="Saxena K.B."/>
            <person name="Michael T."/>
            <person name="McCombie W.R."/>
            <person name="Yang B."/>
            <person name="Zhang G."/>
            <person name="Yang H."/>
            <person name="Wang J."/>
            <person name="Spillane C."/>
            <person name="Cook D.R."/>
            <person name="May G.D."/>
            <person name="Xu X."/>
            <person name="Jackson S.A."/>
        </authorList>
    </citation>
    <scope>NUCLEOTIDE SEQUENCE [LARGE SCALE GENOMIC DNA]</scope>
    <source>
        <strain evidence="4">cv. Asha</strain>
    </source>
</reference>
<feature type="domain" description="Reverse transcriptase Ty1/copia-type" evidence="2">
    <location>
        <begin position="11"/>
        <end position="252"/>
    </location>
</feature>
<proteinExistence type="predicted"/>
<feature type="transmembrane region" description="Helical" evidence="1">
    <location>
        <begin position="471"/>
        <end position="491"/>
    </location>
</feature>
<dbReference type="Proteomes" id="UP000075243">
    <property type="component" value="Chromosome 11"/>
</dbReference>
<evidence type="ECO:0000256" key="1">
    <source>
        <dbReference type="SAM" id="Phobius"/>
    </source>
</evidence>